<sequence>MQLDVLLNAASGVKYAAANPLLAAAAPLLMLFGQLRLMPVERQAAPLAEHMAEAIETFDRTIAKAGIGEEDARIAKFALCETADDLVGNLPWPSKDSWLQHSLVAQFFHTQPTGTGFYEALNNILAKPEAHYDLLELMHACLSLGFEGQYRGLTGDRNTLERVRRDVYDTLRYFKPRAADDVSPRWQGMAAALPKPRARLPLWAVAAAASTLVTAAFFGLRMLITDEGDATAGELLALNPSTPVTIERASVAPPTEPVQASPPPPAVPDTTQIDRIRAALAKEIAGGGLSVGEKGEFIVVEISNQLLFASGQAELKPQFQPIAADIATTLDAEPGPIKIVGHTDNVKPKKSSTFKSNFDLSVARAKAVQAMMARQLKDPSRLSVDGKGEDEPIADNGTADGRAKNRRVDVMIPKEETL</sequence>
<dbReference type="PANTHER" id="PTHR30329:SF19">
    <property type="entry name" value="OUTER MEMBRANE PROTEIN, OMPA FAMILY"/>
    <property type="match status" value="1"/>
</dbReference>
<dbReference type="Pfam" id="PF00691">
    <property type="entry name" value="OmpA"/>
    <property type="match status" value="1"/>
</dbReference>
<evidence type="ECO:0000313" key="5">
    <source>
        <dbReference type="Proteomes" id="UP001272097"/>
    </source>
</evidence>
<feature type="region of interest" description="Disordered" evidence="2">
    <location>
        <begin position="378"/>
        <end position="418"/>
    </location>
</feature>
<evidence type="ECO:0000256" key="1">
    <source>
        <dbReference type="PROSITE-ProRule" id="PRU00473"/>
    </source>
</evidence>
<evidence type="ECO:0000259" key="3">
    <source>
        <dbReference type="PROSITE" id="PS51123"/>
    </source>
</evidence>
<dbReference type="PANTHER" id="PTHR30329">
    <property type="entry name" value="STATOR ELEMENT OF FLAGELLAR MOTOR COMPLEX"/>
    <property type="match status" value="1"/>
</dbReference>
<dbReference type="NCBIfam" id="NF038228">
    <property type="entry name" value="IcmH_DotU_IVB"/>
    <property type="match status" value="1"/>
</dbReference>
<evidence type="ECO:0000313" key="4">
    <source>
        <dbReference type="EMBL" id="MDX8442149.1"/>
    </source>
</evidence>
<feature type="compositionally biased region" description="Basic and acidic residues" evidence="2">
    <location>
        <begin position="401"/>
        <end position="418"/>
    </location>
</feature>
<dbReference type="SUPFAM" id="SSF103088">
    <property type="entry name" value="OmpA-like"/>
    <property type="match status" value="1"/>
</dbReference>
<dbReference type="NCBIfam" id="TIGR03350">
    <property type="entry name" value="type_VI_ompA"/>
    <property type="match status" value="1"/>
</dbReference>
<dbReference type="InterPro" id="IPR038522">
    <property type="entry name" value="T4/T6SS_DotU_sf"/>
</dbReference>
<accession>A0ABU4X504</accession>
<dbReference type="EMBL" id="JAVIIS010000034">
    <property type="protein sequence ID" value="MDX8442149.1"/>
    <property type="molecule type" value="Genomic_DNA"/>
</dbReference>
<dbReference type="CDD" id="cd07185">
    <property type="entry name" value="OmpA_C-like"/>
    <property type="match status" value="1"/>
</dbReference>
<keyword evidence="5" id="KW-1185">Reference proteome</keyword>
<organism evidence="4 5">
    <name type="scientific">Mesorhizobium australafricanum</name>
    <dbReference type="NCBI Taxonomy" id="3072311"/>
    <lineage>
        <taxon>Bacteria</taxon>
        <taxon>Pseudomonadati</taxon>
        <taxon>Pseudomonadota</taxon>
        <taxon>Alphaproteobacteria</taxon>
        <taxon>Hyphomicrobiales</taxon>
        <taxon>Phyllobacteriaceae</taxon>
        <taxon>Mesorhizobium</taxon>
    </lineage>
</organism>
<dbReference type="InterPro" id="IPR017733">
    <property type="entry name" value="OmpA-like_dom_proteobacteria"/>
</dbReference>
<dbReference type="Proteomes" id="UP001272097">
    <property type="component" value="Unassembled WGS sequence"/>
</dbReference>
<dbReference type="InterPro" id="IPR050330">
    <property type="entry name" value="Bact_OuterMem_StrucFunc"/>
</dbReference>
<dbReference type="Gene3D" id="3.30.1330.60">
    <property type="entry name" value="OmpA-like domain"/>
    <property type="match status" value="1"/>
</dbReference>
<dbReference type="PROSITE" id="PS51123">
    <property type="entry name" value="OMPA_2"/>
    <property type="match status" value="1"/>
</dbReference>
<dbReference type="Pfam" id="PF09850">
    <property type="entry name" value="DotU"/>
    <property type="match status" value="1"/>
</dbReference>
<feature type="domain" description="OmpA-like" evidence="3">
    <location>
        <begin position="295"/>
        <end position="416"/>
    </location>
</feature>
<keyword evidence="1" id="KW-0472">Membrane</keyword>
<comment type="caution">
    <text evidence="4">The sequence shown here is derived from an EMBL/GenBank/DDBJ whole genome shotgun (WGS) entry which is preliminary data.</text>
</comment>
<dbReference type="InterPro" id="IPR036737">
    <property type="entry name" value="OmpA-like_sf"/>
</dbReference>
<reference evidence="4 5" key="1">
    <citation type="submission" date="2023-08" db="EMBL/GenBank/DDBJ databases">
        <title>Implementing the SeqCode for naming new Mesorhizobium species isolated from Vachellia karroo root nodules.</title>
        <authorList>
            <person name="Van Lill M."/>
        </authorList>
    </citation>
    <scope>NUCLEOTIDE SEQUENCE [LARGE SCALE GENOMIC DNA]</scope>
    <source>
        <strain evidence="4 5">VK3E</strain>
    </source>
</reference>
<feature type="compositionally biased region" description="Basic and acidic residues" evidence="2">
    <location>
        <begin position="378"/>
        <end position="390"/>
    </location>
</feature>
<gene>
    <name evidence="4" type="primary">tssL</name>
    <name evidence="4" type="ORF">RFM51_21410</name>
</gene>
<dbReference type="Gene3D" id="1.25.40.590">
    <property type="entry name" value="Type IV / VI secretion system, DotU"/>
    <property type="match status" value="1"/>
</dbReference>
<evidence type="ECO:0000256" key="2">
    <source>
        <dbReference type="SAM" id="MobiDB-lite"/>
    </source>
</evidence>
<dbReference type="InterPro" id="IPR017732">
    <property type="entry name" value="T4/T6SS_DotU"/>
</dbReference>
<dbReference type="NCBIfam" id="TIGR03349">
    <property type="entry name" value="IV_VI_DotU"/>
    <property type="match status" value="1"/>
</dbReference>
<name>A0ABU4X504_9HYPH</name>
<protein>
    <submittedName>
        <fullName evidence="4">Type VI secretion system protein TssL, long form</fullName>
    </submittedName>
</protein>
<proteinExistence type="predicted"/>
<dbReference type="InterPro" id="IPR006665">
    <property type="entry name" value="OmpA-like"/>
</dbReference>